<evidence type="ECO:0000313" key="2">
    <source>
        <dbReference type="EMBL" id="RHN11089.1"/>
    </source>
</evidence>
<dbReference type="Proteomes" id="UP000283586">
    <property type="component" value="Unassembled WGS sequence"/>
</dbReference>
<sequence>MFYHQRLHLLCLQRRLYISLFNNTPIRLRISSRPPGGGGGGIPGPGGGGGGIPGPGGGFIPPQYCSASTFFSSPVTLR</sequence>
<evidence type="ECO:0000313" key="3">
    <source>
        <dbReference type="Proteomes" id="UP000283586"/>
    </source>
</evidence>
<protein>
    <submittedName>
        <fullName evidence="2">Uncharacterized protein</fullName>
    </submittedName>
</protein>
<dbReference type="EMBL" id="QRQN01000003">
    <property type="protein sequence ID" value="RHN11089.1"/>
    <property type="molecule type" value="Genomic_DNA"/>
</dbReference>
<evidence type="ECO:0000256" key="1">
    <source>
        <dbReference type="SAM" id="MobiDB-lite"/>
    </source>
</evidence>
<feature type="compositionally biased region" description="Gly residues" evidence="1">
    <location>
        <begin position="35"/>
        <end position="56"/>
    </location>
</feature>
<organism evidence="2 3">
    <name type="scientific">Roseburia intestinalis</name>
    <dbReference type="NCBI Taxonomy" id="166486"/>
    <lineage>
        <taxon>Bacteria</taxon>
        <taxon>Bacillati</taxon>
        <taxon>Bacillota</taxon>
        <taxon>Clostridia</taxon>
        <taxon>Lachnospirales</taxon>
        <taxon>Lachnospiraceae</taxon>
        <taxon>Roseburia</taxon>
    </lineage>
</organism>
<proteinExistence type="predicted"/>
<dbReference type="AlphaFoldDB" id="A0A3R6KC32"/>
<gene>
    <name evidence="2" type="ORF">DWZ31_03280</name>
</gene>
<name>A0A3R6KC32_9FIRM</name>
<accession>A0A3R6KC32</accession>
<comment type="caution">
    <text evidence="2">The sequence shown here is derived from an EMBL/GenBank/DDBJ whole genome shotgun (WGS) entry which is preliminary data.</text>
</comment>
<reference evidence="2 3" key="1">
    <citation type="submission" date="2018-08" db="EMBL/GenBank/DDBJ databases">
        <title>A genome reference for cultivated species of the human gut microbiota.</title>
        <authorList>
            <person name="Zou Y."/>
            <person name="Xue W."/>
            <person name="Luo G."/>
        </authorList>
    </citation>
    <scope>NUCLEOTIDE SEQUENCE [LARGE SCALE GENOMIC DNA]</scope>
    <source>
        <strain evidence="2 3">AF31-21AC</strain>
    </source>
</reference>
<feature type="region of interest" description="Disordered" evidence="1">
    <location>
        <begin position="29"/>
        <end position="56"/>
    </location>
</feature>